<gene>
    <name evidence="1" type="primary">anmK</name>
    <name evidence="2" type="ORF">A5886_001982</name>
</gene>
<evidence type="ECO:0000256" key="1">
    <source>
        <dbReference type="HAMAP-Rule" id="MF_01270"/>
    </source>
</evidence>
<dbReference type="NCBIfam" id="NF007148">
    <property type="entry name" value="PRK09585.3-2"/>
    <property type="match status" value="1"/>
</dbReference>
<keyword evidence="1" id="KW-0808">Transferase</keyword>
<dbReference type="PANTHER" id="PTHR30605">
    <property type="entry name" value="ANHYDRO-N-ACETYLMURAMIC ACID KINASE"/>
    <property type="match status" value="1"/>
</dbReference>
<organism evidence="2 3">
    <name type="scientific">Candidatus Enterococcus testudinis</name>
    <dbReference type="NCBI Taxonomy" id="1834191"/>
    <lineage>
        <taxon>Bacteria</taxon>
        <taxon>Bacillati</taxon>
        <taxon>Bacillota</taxon>
        <taxon>Bacilli</taxon>
        <taxon>Lactobacillales</taxon>
        <taxon>Enterococcaceae</taxon>
        <taxon>Enterococcus</taxon>
    </lineage>
</organism>
<protein>
    <recommendedName>
        <fullName evidence="1">Anhydro-N-acetylmuramic acid kinase</fullName>
        <ecNumber evidence="1">2.7.1.170</ecNumber>
    </recommendedName>
    <alternativeName>
        <fullName evidence="1">AnhMurNAc kinase</fullName>
    </alternativeName>
</protein>
<dbReference type="Gene3D" id="3.30.420.40">
    <property type="match status" value="2"/>
</dbReference>
<dbReference type="UniPathway" id="UPA00544"/>
<dbReference type="Proteomes" id="UP000195043">
    <property type="component" value="Unassembled WGS sequence"/>
</dbReference>
<dbReference type="STRING" id="1834191.A5886_001982"/>
<dbReference type="GO" id="GO:0016301">
    <property type="term" value="F:kinase activity"/>
    <property type="evidence" value="ECO:0007669"/>
    <property type="project" value="UniProtKB-KW"/>
</dbReference>
<dbReference type="HAMAP" id="MF_01270">
    <property type="entry name" value="AnhMurNAc_kinase"/>
    <property type="match status" value="1"/>
</dbReference>
<dbReference type="GO" id="GO:0006040">
    <property type="term" value="P:amino sugar metabolic process"/>
    <property type="evidence" value="ECO:0007669"/>
    <property type="project" value="InterPro"/>
</dbReference>
<dbReference type="PANTHER" id="PTHR30605:SF0">
    <property type="entry name" value="ANHYDRO-N-ACETYLMURAMIC ACID KINASE"/>
    <property type="match status" value="1"/>
</dbReference>
<dbReference type="OrthoDB" id="9763949at2"/>
<dbReference type="EC" id="2.7.1.170" evidence="1"/>
<dbReference type="AlphaFoldDB" id="A0A242A8G7"/>
<dbReference type="RefSeq" id="WP_086274964.1">
    <property type="nucleotide sequence ID" value="NZ_NGKU01000001.1"/>
</dbReference>
<name>A0A242A8G7_9ENTE</name>
<keyword evidence="1" id="KW-0067">ATP-binding</keyword>
<evidence type="ECO:0000313" key="3">
    <source>
        <dbReference type="Proteomes" id="UP000195043"/>
    </source>
</evidence>
<dbReference type="Pfam" id="PF03702">
    <property type="entry name" value="AnmK"/>
    <property type="match status" value="1"/>
</dbReference>
<evidence type="ECO:0000313" key="2">
    <source>
        <dbReference type="EMBL" id="OTN76903.1"/>
    </source>
</evidence>
<reference evidence="2 3" key="1">
    <citation type="submission" date="2017-05" db="EMBL/GenBank/DDBJ databases">
        <title>The Genome Sequence of Enterococcus sp. 8G7_MSG3316.</title>
        <authorList>
            <consortium name="The Broad Institute Genomics Platform"/>
            <consortium name="The Broad Institute Genomic Center for Infectious Diseases"/>
            <person name="Earl A."/>
            <person name="Manson A."/>
            <person name="Schwartman J."/>
            <person name="Gilmore M."/>
            <person name="Abouelleil A."/>
            <person name="Cao P."/>
            <person name="Chapman S."/>
            <person name="Cusick C."/>
            <person name="Shea T."/>
            <person name="Young S."/>
            <person name="Neafsey D."/>
            <person name="Nusbaum C."/>
            <person name="Birren B."/>
        </authorList>
    </citation>
    <scope>NUCLEOTIDE SEQUENCE [LARGE SCALE GENOMIC DNA]</scope>
    <source>
        <strain evidence="2 3">8G7_MSG3316</strain>
    </source>
</reference>
<dbReference type="SUPFAM" id="SSF53067">
    <property type="entry name" value="Actin-like ATPase domain"/>
    <property type="match status" value="1"/>
</dbReference>
<dbReference type="UniPathway" id="UPA00343"/>
<keyword evidence="1" id="KW-0547">Nucleotide-binding</keyword>
<dbReference type="GO" id="GO:0005524">
    <property type="term" value="F:ATP binding"/>
    <property type="evidence" value="ECO:0007669"/>
    <property type="project" value="UniProtKB-UniRule"/>
</dbReference>
<sequence>MRAIGLMSGTSLDGIDAALVDINGSGLTTTAHLIDFVTVPLDDALKEQIKLACDPKQSTVPLICQLNVRLGHAFLGACRTLCEKAAVPVASIDFVASHGQTIWHAPATDPLNNSTLQIGEPSIIAYGLKTTVVADFRVMDMAAGGQGAPLVPFTEYILYQSQQKHRLLQNIGGIGNVTILPKAGELQDVWAFDTGPGNMIIDQLMLDLFKQPYDFSGQTAAKGKIIPKLQQALRNHPFLTLSPPKSTGREVFGKAFTQRLLAEYATEKAEDLIATATDFTAFSIADSYLKFILPAIGSSDIEVILSGGGAHNHTLLRMIAAYLPDGVTLQTQDDLGGSSDAKEAVAFAILGHETLQGHSNNAPTATGADRGVILGKIIPNPWSHTAYQI</sequence>
<keyword evidence="1" id="KW-0418">Kinase</keyword>
<comment type="similarity">
    <text evidence="1">Belongs to the anhydro-N-acetylmuramic acid kinase family.</text>
</comment>
<dbReference type="EMBL" id="NGKU01000001">
    <property type="protein sequence ID" value="OTN76903.1"/>
    <property type="molecule type" value="Genomic_DNA"/>
</dbReference>
<dbReference type="GO" id="GO:0009254">
    <property type="term" value="P:peptidoglycan turnover"/>
    <property type="evidence" value="ECO:0007669"/>
    <property type="project" value="UniProtKB-UniRule"/>
</dbReference>
<dbReference type="NCBIfam" id="NF007142">
    <property type="entry name" value="PRK09585.2-1"/>
    <property type="match status" value="1"/>
</dbReference>
<keyword evidence="1" id="KW-0119">Carbohydrate metabolism</keyword>
<comment type="caution">
    <text evidence="2">The sequence shown here is derived from an EMBL/GenBank/DDBJ whole genome shotgun (WGS) entry which is preliminary data.</text>
</comment>
<dbReference type="GO" id="GO:0097175">
    <property type="term" value="P:1,6-anhydro-N-acetyl-beta-muramic acid catabolic process"/>
    <property type="evidence" value="ECO:0007669"/>
    <property type="project" value="UniProtKB-UniRule"/>
</dbReference>
<dbReference type="CDD" id="cd24050">
    <property type="entry name" value="ASKHA_NBD_ANMK"/>
    <property type="match status" value="1"/>
</dbReference>
<accession>A0A242A8G7</accession>
<proteinExistence type="inferred from homology"/>
<dbReference type="InterPro" id="IPR043129">
    <property type="entry name" value="ATPase_NBD"/>
</dbReference>
<comment type="function">
    <text evidence="1">Catalyzes the specific phosphorylation of 1,6-anhydro-N-acetylmuramic acid (anhMurNAc) with the simultaneous cleavage of the 1,6-anhydro ring, generating MurNAc-6-P. Is required for the utilization of anhMurNAc either imported from the medium or derived from its own cell wall murein, and thus plays a role in cell wall recycling.</text>
</comment>
<comment type="pathway">
    <text evidence="1">Amino-sugar metabolism; 1,6-anhydro-N-acetylmuramate degradation.</text>
</comment>
<keyword evidence="3" id="KW-1185">Reference proteome</keyword>
<dbReference type="InterPro" id="IPR005338">
    <property type="entry name" value="Anhydro_N_Ac-Mur_kinase"/>
</dbReference>
<comment type="catalytic activity">
    <reaction evidence="1">
        <text>1,6-anhydro-N-acetyl-beta-muramate + ATP + H2O = N-acetyl-D-muramate 6-phosphate + ADP + H(+)</text>
        <dbReference type="Rhea" id="RHEA:24952"/>
        <dbReference type="ChEBI" id="CHEBI:15377"/>
        <dbReference type="ChEBI" id="CHEBI:15378"/>
        <dbReference type="ChEBI" id="CHEBI:30616"/>
        <dbReference type="ChEBI" id="CHEBI:58690"/>
        <dbReference type="ChEBI" id="CHEBI:58722"/>
        <dbReference type="ChEBI" id="CHEBI:456216"/>
        <dbReference type="EC" id="2.7.1.170"/>
    </reaction>
</comment>
<comment type="pathway">
    <text evidence="1">Cell wall biogenesis; peptidoglycan recycling.</text>
</comment>
<dbReference type="GO" id="GO:0016773">
    <property type="term" value="F:phosphotransferase activity, alcohol group as acceptor"/>
    <property type="evidence" value="ECO:0007669"/>
    <property type="project" value="UniProtKB-UniRule"/>
</dbReference>
<feature type="binding site" evidence="1">
    <location>
        <begin position="9"/>
        <end position="16"/>
    </location>
    <ligand>
        <name>ATP</name>
        <dbReference type="ChEBI" id="CHEBI:30616"/>
    </ligand>
</feature>